<accession>A0A7D9IVX8</accession>
<dbReference type="PANTHER" id="PTHR46070">
    <property type="entry name" value="PINSTRIPE, ISOFORM A"/>
    <property type="match status" value="1"/>
</dbReference>
<gene>
    <name evidence="1" type="ORF">PACLA_8A057796</name>
</gene>
<evidence type="ECO:0000313" key="1">
    <source>
        <dbReference type="EMBL" id="CAB4014971.1"/>
    </source>
</evidence>
<sequence>MSATNGGQRLIDYFVVCGLDSVSGLEPDQLLGDSLHVAPVERSYKAKTLAHYPENVSWNPFDEHAVCMLSLPNGLQFKLNTEAHTPFFHSFLITREDGSRMNGFALTFYEKVKDYEICEAMQILQDMYMAELALSSTKTRSHSAIPFRDHMEGFQTYLRNNSPSPKPEIKLYNSEKHNLLVSKCLCLVMPLPFTSAAKTCLNKIYRGGLTEDDLNLTLECYLYNLIYEVPLPPPGRNMKFTCITEDVLCQRPGLNELPPFDYPLEDVFGLVGVKDFLKLLSCLMLEHQILIFGS</sequence>
<name>A0A7D9IVX8_PARCT</name>
<dbReference type="GO" id="GO:0005085">
    <property type="term" value="F:guanyl-nucleotide exchange factor activity"/>
    <property type="evidence" value="ECO:0007669"/>
    <property type="project" value="InterPro"/>
</dbReference>
<dbReference type="Pfam" id="PF03456">
    <property type="entry name" value="uDENN"/>
    <property type="match status" value="1"/>
</dbReference>
<feature type="non-terminal residue" evidence="1">
    <location>
        <position position="294"/>
    </location>
</feature>
<dbReference type="OrthoDB" id="6019893at2759"/>
<dbReference type="PANTHER" id="PTHR46070:SF1">
    <property type="entry name" value="PINSTRIPE, ISOFORM A"/>
    <property type="match status" value="1"/>
</dbReference>
<dbReference type="PROSITE" id="PS50211">
    <property type="entry name" value="DENN"/>
    <property type="match status" value="1"/>
</dbReference>
<dbReference type="EMBL" id="CACRXK020008520">
    <property type="protein sequence ID" value="CAB4014971.1"/>
    <property type="molecule type" value="Genomic_DNA"/>
</dbReference>
<comment type="caution">
    <text evidence="1">The sequence shown here is derived from an EMBL/GenBank/DDBJ whole genome shotgun (WGS) entry which is preliminary data.</text>
</comment>
<evidence type="ECO:0000313" key="2">
    <source>
        <dbReference type="Proteomes" id="UP001152795"/>
    </source>
</evidence>
<dbReference type="InterPro" id="IPR037516">
    <property type="entry name" value="Tripartite_DENN"/>
</dbReference>
<dbReference type="Gene3D" id="3.30.450.200">
    <property type="match status" value="1"/>
</dbReference>
<dbReference type="InterPro" id="IPR047278">
    <property type="entry name" value="DEN5A/B"/>
</dbReference>
<dbReference type="InterPro" id="IPR001194">
    <property type="entry name" value="cDENN_dom"/>
</dbReference>
<organism evidence="1 2">
    <name type="scientific">Paramuricea clavata</name>
    <name type="common">Red gorgonian</name>
    <name type="synonym">Violescent sea-whip</name>
    <dbReference type="NCBI Taxonomy" id="317549"/>
    <lineage>
        <taxon>Eukaryota</taxon>
        <taxon>Metazoa</taxon>
        <taxon>Cnidaria</taxon>
        <taxon>Anthozoa</taxon>
        <taxon>Octocorallia</taxon>
        <taxon>Malacalcyonacea</taxon>
        <taxon>Plexauridae</taxon>
        <taxon>Paramuricea</taxon>
    </lineage>
</organism>
<dbReference type="Pfam" id="PF02141">
    <property type="entry name" value="DENN"/>
    <property type="match status" value="1"/>
</dbReference>
<protein>
    <submittedName>
        <fullName evidence="1">Uncharacterized protein</fullName>
    </submittedName>
</protein>
<proteinExistence type="predicted"/>
<reference evidence="1" key="1">
    <citation type="submission" date="2020-04" db="EMBL/GenBank/DDBJ databases">
        <authorList>
            <person name="Alioto T."/>
            <person name="Alioto T."/>
            <person name="Gomez Garrido J."/>
        </authorList>
    </citation>
    <scope>NUCLEOTIDE SEQUENCE</scope>
    <source>
        <strain evidence="1">A484AB</strain>
    </source>
</reference>
<dbReference type="Proteomes" id="UP001152795">
    <property type="component" value="Unassembled WGS sequence"/>
</dbReference>
<dbReference type="AlphaFoldDB" id="A0A7D9IVX8"/>
<dbReference type="GO" id="GO:0031267">
    <property type="term" value="F:small GTPase binding"/>
    <property type="evidence" value="ECO:0007669"/>
    <property type="project" value="InterPro"/>
</dbReference>
<dbReference type="SMART" id="SM00799">
    <property type="entry name" value="DENN"/>
    <property type="match status" value="1"/>
</dbReference>
<dbReference type="SMART" id="SM00800">
    <property type="entry name" value="uDENN"/>
    <property type="match status" value="1"/>
</dbReference>
<keyword evidence="2" id="KW-1185">Reference proteome</keyword>
<dbReference type="InterPro" id="IPR005113">
    <property type="entry name" value="uDENN_dom"/>
</dbReference>